<dbReference type="GO" id="GO:0005975">
    <property type="term" value="P:carbohydrate metabolic process"/>
    <property type="evidence" value="ECO:0007669"/>
    <property type="project" value="UniProtKB-ARBA"/>
</dbReference>
<dbReference type="Pfam" id="PF18962">
    <property type="entry name" value="Por_Secre_tail"/>
    <property type="match status" value="1"/>
</dbReference>
<sequence length="879" mass="96332">MKTRLLIFFYLTTFSFVHAQVPSDYIGKYNFDNGSLADEVNGIGDLINPTGQPSNYSVTDGWDNLTNSAIDVTNVLFVTGAYPQIAQEYAYSFWINTTSNISNNRDIFKRLNNNQSNTFFMQSGGITIQLEDGKVKGYVMPILNGTAGILGSVETNVISDGNWHHVVISIKRITSGAFKGWEIEAFQDGTLISTDQTNLYPTSQNPSITTSNQSLFVGSNAQSFVGKIDDIRIFERELSLQEVIATQNDPGYVNFTDSNFKSWFVNNPLINTNGSSEIEYTEALAYTGSVMTTNLNVTDITGIEEFTNVTAIDVSNNQITSADFSKNSNLTSLNVSSNSLVTFNLQNGNNTLISTYNSTNNPNLTCVLVDDFNYANTNWTLKDAQTNYSSTCNNSQVYVAPDATGANNGTSWSNAYTNLQTALTNNPSSTFWLKAGFYVPGTSRTDSFIVTSDQTVYGGFNGTEIDVSQRNPDVNETILSGDINSNDNGVLQHNIPAYADNTYQIIQVSGDNVVLDGLTIKGGNAASSSSNDLRFGAAITIGQLAKNITFNRLLIEDNRVNNAGVVYFGHTSAQTGNYNYYFTNCIFRNNLGRFATVYYASNPRTSGTAKTTFVNSVFYDNIVADVPAYSNGTNTLIWFRSDISTTHIGEIINCTISSNDFNATNNNASIISASRINGSCTARLYNSIVWDNKRASDNNEHVTLGTFNTQAVASRDVQHSIAPNFASGIAQNSSTTNPILSVGQTSNKYKFQIANASSNAINFGNNALLQSSITNDLLNNNRIINTTVDAGAYEFDSTLSSEYFETNNEFVVYPNPTESTINIKMNTKLKQVTIYNMLGAEVLNKNNYKIDVSSLKTGVYLIKIEDQNGKSYTKQFIKK</sequence>
<feature type="domain" description="Laminin G" evidence="3">
    <location>
        <begin position="64"/>
        <end position="259"/>
    </location>
</feature>
<dbReference type="SUPFAM" id="SSF49899">
    <property type="entry name" value="Concanavalin A-like lectins/glucanases"/>
    <property type="match status" value="1"/>
</dbReference>
<protein>
    <submittedName>
        <fullName evidence="4">Por secretion system C-terminal sorting domain-containing protein</fullName>
    </submittedName>
</protein>
<dbReference type="SUPFAM" id="SSF52058">
    <property type="entry name" value="L domain-like"/>
    <property type="match status" value="1"/>
</dbReference>
<name>A0A1I5CVX6_9FLAO</name>
<dbReference type="InterPro" id="IPR026444">
    <property type="entry name" value="Secre_tail"/>
</dbReference>
<dbReference type="OrthoDB" id="8901262at2"/>
<proteinExistence type="predicted"/>
<dbReference type="Gene3D" id="2.60.120.200">
    <property type="match status" value="1"/>
</dbReference>
<dbReference type="Pfam" id="PF13385">
    <property type="entry name" value="Laminin_G_3"/>
    <property type="match status" value="1"/>
</dbReference>
<evidence type="ECO:0000256" key="1">
    <source>
        <dbReference type="ARBA" id="ARBA00022729"/>
    </source>
</evidence>
<accession>A0A1I5CVX6</accession>
<evidence type="ECO:0000313" key="4">
    <source>
        <dbReference type="EMBL" id="SFN91083.1"/>
    </source>
</evidence>
<dbReference type="GO" id="GO:0004553">
    <property type="term" value="F:hydrolase activity, hydrolyzing O-glycosyl compounds"/>
    <property type="evidence" value="ECO:0007669"/>
    <property type="project" value="UniProtKB-ARBA"/>
</dbReference>
<keyword evidence="5" id="KW-1185">Reference proteome</keyword>
<dbReference type="InterPro" id="IPR011050">
    <property type="entry name" value="Pectin_lyase_fold/virulence"/>
</dbReference>
<dbReference type="InterPro" id="IPR013320">
    <property type="entry name" value="ConA-like_dom_sf"/>
</dbReference>
<evidence type="ECO:0000256" key="2">
    <source>
        <dbReference type="SAM" id="SignalP"/>
    </source>
</evidence>
<dbReference type="NCBIfam" id="TIGR04183">
    <property type="entry name" value="Por_Secre_tail"/>
    <property type="match status" value="1"/>
</dbReference>
<evidence type="ECO:0000259" key="3">
    <source>
        <dbReference type="PROSITE" id="PS50025"/>
    </source>
</evidence>
<dbReference type="InterPro" id="IPR001791">
    <property type="entry name" value="Laminin_G"/>
</dbReference>
<organism evidence="4 5">
    <name type="scientific">Bizionia echini</name>
    <dbReference type="NCBI Taxonomy" id="649333"/>
    <lineage>
        <taxon>Bacteria</taxon>
        <taxon>Pseudomonadati</taxon>
        <taxon>Bacteroidota</taxon>
        <taxon>Flavobacteriia</taxon>
        <taxon>Flavobacteriales</taxon>
        <taxon>Flavobacteriaceae</taxon>
        <taxon>Bizionia</taxon>
    </lineage>
</organism>
<dbReference type="Gene3D" id="3.80.10.10">
    <property type="entry name" value="Ribonuclease Inhibitor"/>
    <property type="match status" value="1"/>
</dbReference>
<evidence type="ECO:0000313" key="5">
    <source>
        <dbReference type="Proteomes" id="UP000198705"/>
    </source>
</evidence>
<keyword evidence="1 2" id="KW-0732">Signal</keyword>
<dbReference type="InterPro" id="IPR032675">
    <property type="entry name" value="LRR_dom_sf"/>
</dbReference>
<dbReference type="PROSITE" id="PS50025">
    <property type="entry name" value="LAM_G_DOMAIN"/>
    <property type="match status" value="1"/>
</dbReference>
<reference evidence="5" key="1">
    <citation type="submission" date="2016-10" db="EMBL/GenBank/DDBJ databases">
        <authorList>
            <person name="Varghese N."/>
            <person name="Submissions S."/>
        </authorList>
    </citation>
    <scope>NUCLEOTIDE SEQUENCE [LARGE SCALE GENOMIC DNA]</scope>
    <source>
        <strain evidence="5">DSM 23925</strain>
    </source>
</reference>
<dbReference type="Gene3D" id="2.160.20.10">
    <property type="entry name" value="Single-stranded right-handed beta-helix, Pectin lyase-like"/>
    <property type="match status" value="1"/>
</dbReference>
<gene>
    <name evidence="4" type="ORF">SAMN04487989_10632</name>
</gene>
<dbReference type="Proteomes" id="UP000198705">
    <property type="component" value="Unassembled WGS sequence"/>
</dbReference>
<dbReference type="AlphaFoldDB" id="A0A1I5CVX6"/>
<dbReference type="SUPFAM" id="SSF51126">
    <property type="entry name" value="Pectin lyase-like"/>
    <property type="match status" value="1"/>
</dbReference>
<feature type="chain" id="PRO_5011487754" evidence="2">
    <location>
        <begin position="20"/>
        <end position="879"/>
    </location>
</feature>
<dbReference type="STRING" id="649333.SAMN04487989_10632"/>
<dbReference type="EMBL" id="FOVN01000006">
    <property type="protein sequence ID" value="SFN91083.1"/>
    <property type="molecule type" value="Genomic_DNA"/>
</dbReference>
<feature type="signal peptide" evidence="2">
    <location>
        <begin position="1"/>
        <end position="19"/>
    </location>
</feature>
<dbReference type="InterPro" id="IPR012334">
    <property type="entry name" value="Pectin_lyas_fold"/>
</dbReference>
<dbReference type="RefSeq" id="WP_092209207.1">
    <property type="nucleotide sequence ID" value="NZ_FOVN01000006.1"/>
</dbReference>